<dbReference type="AlphaFoldDB" id="A0A967E5X0"/>
<sequence length="188" mass="21931">MGDFETLLTGGHPNSLGNTIAVVETVLQQPERFEELFHCYFSDDEVVRLRVSNAMKRICKERCDLLVPYIGRFLDEITQIDQASTQWTLAQLFLVLEQHMNGQQLRKAKELLTHNLSHHNDWIVLNTTMETLTHWSKTDKRLKHWLVPHLERLSEDTRKSVSARATKMLVKLASILCIFKEIIPLYDF</sequence>
<gene>
    <name evidence="1" type="ORF">FK220_006720</name>
</gene>
<keyword evidence="2" id="KW-1185">Reference proteome</keyword>
<dbReference type="EMBL" id="VIKU02000001">
    <property type="protein sequence ID" value="NHF59025.1"/>
    <property type="molecule type" value="Genomic_DNA"/>
</dbReference>
<dbReference type="SUPFAM" id="SSF48371">
    <property type="entry name" value="ARM repeat"/>
    <property type="match status" value="1"/>
</dbReference>
<evidence type="ECO:0000313" key="2">
    <source>
        <dbReference type="Proteomes" id="UP000707206"/>
    </source>
</evidence>
<proteinExistence type="predicted"/>
<reference evidence="1" key="1">
    <citation type="submission" date="2019-07" db="EMBL/GenBank/DDBJ databases">
        <authorList>
            <person name="De-Chao Zhang Q."/>
        </authorList>
    </citation>
    <scope>NUCLEOTIDE SEQUENCE</scope>
    <source>
        <strain evidence="1">TP-CH-4</strain>
    </source>
</reference>
<dbReference type="RefSeq" id="WP_152573481.1">
    <property type="nucleotide sequence ID" value="NZ_VIKU02000001.1"/>
</dbReference>
<dbReference type="Gene3D" id="1.25.10.10">
    <property type="entry name" value="Leucine-rich Repeat Variant"/>
    <property type="match status" value="1"/>
</dbReference>
<reference evidence="1" key="2">
    <citation type="submission" date="2020-03" db="EMBL/GenBank/DDBJ databases">
        <title>Flavobacteriaceae bacterium strain TP-CH-4, a member of the family Flavobacteriaceae isolated from a deep-sea seamount.</title>
        <authorList>
            <person name="Zhang D.-C."/>
        </authorList>
    </citation>
    <scope>NUCLEOTIDE SEQUENCE</scope>
    <source>
        <strain evidence="1">TP-CH-4</strain>
    </source>
</reference>
<organism evidence="1 2">
    <name type="scientific">Pelagihabitans pacificus</name>
    <dbReference type="NCBI Taxonomy" id="2696054"/>
    <lineage>
        <taxon>Bacteria</taxon>
        <taxon>Pseudomonadati</taxon>
        <taxon>Bacteroidota</taxon>
        <taxon>Flavobacteriia</taxon>
        <taxon>Flavobacteriales</taxon>
        <taxon>Flavobacteriaceae</taxon>
        <taxon>Pelagihabitans</taxon>
    </lineage>
</organism>
<dbReference type="InterPro" id="IPR016024">
    <property type="entry name" value="ARM-type_fold"/>
</dbReference>
<accession>A0A967E5X0</accession>
<name>A0A967E5X0_9FLAO</name>
<comment type="caution">
    <text evidence="1">The sequence shown here is derived from an EMBL/GenBank/DDBJ whole genome shotgun (WGS) entry which is preliminary data.</text>
</comment>
<dbReference type="Proteomes" id="UP000707206">
    <property type="component" value="Unassembled WGS sequence"/>
</dbReference>
<dbReference type="InterPro" id="IPR011989">
    <property type="entry name" value="ARM-like"/>
</dbReference>
<evidence type="ECO:0000313" key="1">
    <source>
        <dbReference type="EMBL" id="NHF59025.1"/>
    </source>
</evidence>
<protein>
    <submittedName>
        <fullName evidence="1">Uncharacterized protein</fullName>
    </submittedName>
</protein>